<gene>
    <name evidence="1" type="ORF">GCM10011410_26880</name>
</gene>
<dbReference type="Proteomes" id="UP000641514">
    <property type="component" value="Unassembled WGS sequence"/>
</dbReference>
<dbReference type="EMBL" id="BMJH01000003">
    <property type="protein sequence ID" value="GGC72454.1"/>
    <property type="molecule type" value="Genomic_DNA"/>
</dbReference>
<protein>
    <submittedName>
        <fullName evidence="1">Uncharacterized protein</fullName>
    </submittedName>
</protein>
<evidence type="ECO:0000313" key="1">
    <source>
        <dbReference type="EMBL" id="GGC72454.1"/>
    </source>
</evidence>
<name>A0A916UHT4_9ACTN</name>
<reference evidence="1" key="1">
    <citation type="journal article" date="2014" name="Int. J. Syst. Evol. Microbiol.">
        <title>Complete genome sequence of Corynebacterium casei LMG S-19264T (=DSM 44701T), isolated from a smear-ripened cheese.</title>
        <authorList>
            <consortium name="US DOE Joint Genome Institute (JGI-PGF)"/>
            <person name="Walter F."/>
            <person name="Albersmeier A."/>
            <person name="Kalinowski J."/>
            <person name="Ruckert C."/>
        </authorList>
    </citation>
    <scope>NUCLEOTIDE SEQUENCE</scope>
    <source>
        <strain evidence="1">CGMCC 1.15478</strain>
    </source>
</reference>
<accession>A0A916UHT4</accession>
<dbReference type="AlphaFoldDB" id="A0A916UHT4"/>
<organism evidence="1 2">
    <name type="scientific">Hoyosella rhizosphaerae</name>
    <dbReference type="NCBI Taxonomy" id="1755582"/>
    <lineage>
        <taxon>Bacteria</taxon>
        <taxon>Bacillati</taxon>
        <taxon>Actinomycetota</taxon>
        <taxon>Actinomycetes</taxon>
        <taxon>Mycobacteriales</taxon>
        <taxon>Hoyosellaceae</taxon>
        <taxon>Hoyosella</taxon>
    </lineage>
</organism>
<sequence>MRLARRVTSLQGFPVEKLTDTDTNELGRRQYPGTALVRCKRQEIVLLVA</sequence>
<keyword evidence="2" id="KW-1185">Reference proteome</keyword>
<reference evidence="1" key="2">
    <citation type="submission" date="2020-09" db="EMBL/GenBank/DDBJ databases">
        <authorList>
            <person name="Sun Q."/>
            <person name="Zhou Y."/>
        </authorList>
    </citation>
    <scope>NUCLEOTIDE SEQUENCE</scope>
    <source>
        <strain evidence="1">CGMCC 1.15478</strain>
    </source>
</reference>
<evidence type="ECO:0000313" key="2">
    <source>
        <dbReference type="Proteomes" id="UP000641514"/>
    </source>
</evidence>
<comment type="caution">
    <text evidence="1">The sequence shown here is derived from an EMBL/GenBank/DDBJ whole genome shotgun (WGS) entry which is preliminary data.</text>
</comment>
<proteinExistence type="predicted"/>